<evidence type="ECO:0000256" key="3">
    <source>
        <dbReference type="ARBA" id="ARBA00023098"/>
    </source>
</evidence>
<dbReference type="SUPFAM" id="SSF52151">
    <property type="entry name" value="FabD/lysophospholipase-like"/>
    <property type="match status" value="1"/>
</dbReference>
<dbReference type="InterPro" id="IPR016035">
    <property type="entry name" value="Acyl_Trfase/lysoPLipase"/>
</dbReference>
<evidence type="ECO:0000259" key="4">
    <source>
        <dbReference type="PROSITE" id="PS51635"/>
    </source>
</evidence>
<dbReference type="EMBL" id="UOEU01000315">
    <property type="protein sequence ID" value="VAW32047.1"/>
    <property type="molecule type" value="Genomic_DNA"/>
</dbReference>
<proteinExistence type="predicted"/>
<dbReference type="PANTHER" id="PTHR14226:SF57">
    <property type="entry name" value="BLR7027 PROTEIN"/>
    <property type="match status" value="1"/>
</dbReference>
<dbReference type="InterPro" id="IPR050301">
    <property type="entry name" value="NTE"/>
</dbReference>
<feature type="domain" description="PNPLA" evidence="4">
    <location>
        <begin position="10"/>
        <end position="187"/>
    </location>
</feature>
<dbReference type="CDD" id="cd07209">
    <property type="entry name" value="Pat_hypo_Ecoli_Z1214_like"/>
    <property type="match status" value="1"/>
</dbReference>
<reference evidence="5" key="1">
    <citation type="submission" date="2018-06" db="EMBL/GenBank/DDBJ databases">
        <authorList>
            <person name="Zhirakovskaya E."/>
        </authorList>
    </citation>
    <scope>NUCLEOTIDE SEQUENCE</scope>
</reference>
<keyword evidence="3" id="KW-0443">Lipid metabolism</keyword>
<keyword evidence="1" id="KW-0378">Hydrolase</keyword>
<evidence type="ECO:0000256" key="2">
    <source>
        <dbReference type="ARBA" id="ARBA00022963"/>
    </source>
</evidence>
<accession>A0A3B0V2G2</accession>
<dbReference type="PROSITE" id="PS51635">
    <property type="entry name" value="PNPLA"/>
    <property type="match status" value="1"/>
</dbReference>
<organism evidence="5">
    <name type="scientific">hydrothermal vent metagenome</name>
    <dbReference type="NCBI Taxonomy" id="652676"/>
    <lineage>
        <taxon>unclassified sequences</taxon>
        <taxon>metagenomes</taxon>
        <taxon>ecological metagenomes</taxon>
    </lineage>
</organism>
<dbReference type="GO" id="GO:0016787">
    <property type="term" value="F:hydrolase activity"/>
    <property type="evidence" value="ECO:0007669"/>
    <property type="project" value="UniProtKB-KW"/>
</dbReference>
<sequence length="345" mass="38436">MPSDNRKNGLILSGGGGRGAYHVGVMRFLEEHEWFPDVVAGTSIGAVNGAAIASGHNAHSLWALWQRLTSDDVQKKHWNLLDGNFLLDTSPLRTTLQEQGWVNFERINSAESAVHLRVTATEISSGQLHVFGNSDDFYPSKMRRENIELNHIIASCSIPIVYPATQLNDTLYWDGATVANTPLGPAIDAGAEEIVVVIMTPWDDDDSDQIQLPTPKNILAAASTMLEWSLLASFQSDLKMFRRINELVRLQVENARLQATNRLLMRQLRGEKLNLEDKDGDGIPDILQEKYQALPEPIIVAPKKAIPVDRIIRYTRDGHEKLYKMGYEDAKRAWKAAGKAVEGES</sequence>
<evidence type="ECO:0000313" key="5">
    <source>
        <dbReference type="EMBL" id="VAW32047.1"/>
    </source>
</evidence>
<dbReference type="GO" id="GO:0016042">
    <property type="term" value="P:lipid catabolic process"/>
    <property type="evidence" value="ECO:0007669"/>
    <property type="project" value="UniProtKB-KW"/>
</dbReference>
<protein>
    <recommendedName>
        <fullName evidence="4">PNPLA domain-containing protein</fullName>
    </recommendedName>
</protein>
<dbReference type="AlphaFoldDB" id="A0A3B0V2G2"/>
<keyword evidence="2" id="KW-0442">Lipid degradation</keyword>
<dbReference type="Gene3D" id="3.40.1090.10">
    <property type="entry name" value="Cytosolic phospholipase A2 catalytic domain"/>
    <property type="match status" value="2"/>
</dbReference>
<dbReference type="PANTHER" id="PTHR14226">
    <property type="entry name" value="NEUROPATHY TARGET ESTERASE/SWISS CHEESE D.MELANOGASTER"/>
    <property type="match status" value="1"/>
</dbReference>
<name>A0A3B0V2G2_9ZZZZ</name>
<evidence type="ECO:0000256" key="1">
    <source>
        <dbReference type="ARBA" id="ARBA00022801"/>
    </source>
</evidence>
<dbReference type="InterPro" id="IPR002641">
    <property type="entry name" value="PNPLA_dom"/>
</dbReference>
<dbReference type="Pfam" id="PF01734">
    <property type="entry name" value="Patatin"/>
    <property type="match status" value="1"/>
</dbReference>
<gene>
    <name evidence="5" type="ORF">MNBD_CHLOROFLEXI01-2682</name>
</gene>